<reference evidence="2" key="1">
    <citation type="submission" date="2021-01" db="EMBL/GenBank/DDBJ databases">
        <authorList>
            <person name="Corre E."/>
            <person name="Pelletier E."/>
            <person name="Niang G."/>
            <person name="Scheremetjew M."/>
            <person name="Finn R."/>
            <person name="Kale V."/>
            <person name="Holt S."/>
            <person name="Cochrane G."/>
            <person name="Meng A."/>
            <person name="Brown T."/>
            <person name="Cohen L."/>
        </authorList>
    </citation>
    <scope>NUCLEOTIDE SEQUENCE</scope>
    <source>
        <strain evidence="2">CCMP281</strain>
    </source>
</reference>
<dbReference type="AlphaFoldDB" id="A0A7S3FEC3"/>
<dbReference type="EMBL" id="HBHX01058882">
    <property type="protein sequence ID" value="CAE0138949.1"/>
    <property type="molecule type" value="Transcribed_RNA"/>
</dbReference>
<protein>
    <submittedName>
        <fullName evidence="2">Uncharacterized protein</fullName>
    </submittedName>
</protein>
<organism evidence="2">
    <name type="scientific">Haptolina ericina</name>
    <dbReference type="NCBI Taxonomy" id="156174"/>
    <lineage>
        <taxon>Eukaryota</taxon>
        <taxon>Haptista</taxon>
        <taxon>Haptophyta</taxon>
        <taxon>Prymnesiophyceae</taxon>
        <taxon>Prymnesiales</taxon>
        <taxon>Prymnesiaceae</taxon>
        <taxon>Haptolina</taxon>
    </lineage>
</organism>
<gene>
    <name evidence="2" type="ORF">HERI1096_LOCUS32504</name>
</gene>
<feature type="region of interest" description="Disordered" evidence="1">
    <location>
        <begin position="268"/>
        <end position="295"/>
    </location>
</feature>
<feature type="compositionally biased region" description="Acidic residues" evidence="1">
    <location>
        <begin position="286"/>
        <end position="295"/>
    </location>
</feature>
<evidence type="ECO:0000256" key="1">
    <source>
        <dbReference type="SAM" id="MobiDB-lite"/>
    </source>
</evidence>
<proteinExistence type="predicted"/>
<name>A0A7S3FEC3_9EUKA</name>
<accession>A0A7S3FEC3</accession>
<evidence type="ECO:0000313" key="2">
    <source>
        <dbReference type="EMBL" id="CAE0138949.1"/>
    </source>
</evidence>
<sequence length="295" mass="33521">MLFEVLPQALVELITEQVVEDMHDWDVWLAEYKQTRHQMWSEPCSCGATYQVISATGTHREPYMKVGNQCHSQTCVARNQAELFDRAGTPPDVDLERRLADARSWDAVCHFSRVHENCWRRLLLDDFRVRRRNCVTYEVDNGGRYQPISTPEKALAALGLSAKQIMCRMRLECTPQQQADAHRAIVLDDVDAFLDVTRACPRFLLDEVSKGLDGRKIYLPAAARSTVQLDPRVAQLVHWLPEGAHPRVLHVFNELYHEVNPPNIRVLLGEPAQPPKRTATAGVESSGEEQDGDDE</sequence>